<protein>
    <recommendedName>
        <fullName evidence="10">Probable GTP-binding protein EngB</fullName>
    </recommendedName>
</protein>
<feature type="domain" description="EngB-type G" evidence="11">
    <location>
        <begin position="30"/>
        <end position="205"/>
    </location>
</feature>
<keyword evidence="3 10" id="KW-0132">Cell division</keyword>
<reference evidence="12 13" key="1">
    <citation type="submission" date="2020-08" db="EMBL/GenBank/DDBJ databases">
        <title>Genomic Encyclopedia of Type Strains, Phase IV (KMG-IV): sequencing the most valuable type-strain genomes for metagenomic binning, comparative biology and taxonomic classification.</title>
        <authorList>
            <person name="Goeker M."/>
        </authorList>
    </citation>
    <scope>NUCLEOTIDE SEQUENCE [LARGE SCALE GENOMIC DNA]</scope>
    <source>
        <strain evidence="12 13">DSM 102850</strain>
    </source>
</reference>
<evidence type="ECO:0000256" key="8">
    <source>
        <dbReference type="ARBA" id="ARBA00023210"/>
    </source>
</evidence>
<comment type="caution">
    <text evidence="12">The sequence shown here is derived from an EMBL/GenBank/DDBJ whole genome shotgun (WGS) entry which is preliminary data.</text>
</comment>
<dbReference type="PROSITE" id="PS51706">
    <property type="entry name" value="G_ENGB"/>
    <property type="match status" value="1"/>
</dbReference>
<dbReference type="AlphaFoldDB" id="A0A840I5M9"/>
<dbReference type="InterPro" id="IPR027417">
    <property type="entry name" value="P-loop_NTPase"/>
</dbReference>
<comment type="function">
    <text evidence="10">Necessary for normal cell division and for the maintenance of normal septation.</text>
</comment>
<dbReference type="Gene3D" id="3.40.50.300">
    <property type="entry name" value="P-loop containing nucleotide triphosphate hydrolases"/>
    <property type="match status" value="1"/>
</dbReference>
<keyword evidence="8 10" id="KW-0717">Septation</keyword>
<keyword evidence="4" id="KW-0479">Metal-binding</keyword>
<dbReference type="InterPro" id="IPR006073">
    <property type="entry name" value="GTP-bd"/>
</dbReference>
<accession>A0A840I5M9</accession>
<dbReference type="GO" id="GO:0046872">
    <property type="term" value="F:metal ion binding"/>
    <property type="evidence" value="ECO:0007669"/>
    <property type="project" value="UniProtKB-KW"/>
</dbReference>
<comment type="similarity">
    <text evidence="2 10">Belongs to the TRAFAC class TrmE-Era-EngA-EngB-Septin-like GTPase superfamily. EngB GTPase family.</text>
</comment>
<evidence type="ECO:0000313" key="12">
    <source>
        <dbReference type="EMBL" id="MBB4660107.1"/>
    </source>
</evidence>
<dbReference type="GO" id="GO:0000917">
    <property type="term" value="P:division septum assembly"/>
    <property type="evidence" value="ECO:0007669"/>
    <property type="project" value="UniProtKB-KW"/>
</dbReference>
<keyword evidence="9 10" id="KW-0131">Cell cycle</keyword>
<organism evidence="12 13">
    <name type="scientific">Parvularcula dongshanensis</name>
    <dbReference type="NCBI Taxonomy" id="1173995"/>
    <lineage>
        <taxon>Bacteria</taxon>
        <taxon>Pseudomonadati</taxon>
        <taxon>Pseudomonadota</taxon>
        <taxon>Alphaproteobacteria</taxon>
        <taxon>Parvularculales</taxon>
        <taxon>Parvularculaceae</taxon>
        <taxon>Parvularcula</taxon>
    </lineage>
</organism>
<dbReference type="PANTHER" id="PTHR11649">
    <property type="entry name" value="MSS1/TRME-RELATED GTP-BINDING PROTEIN"/>
    <property type="match status" value="1"/>
</dbReference>
<name>A0A840I5M9_9PROT</name>
<evidence type="ECO:0000256" key="3">
    <source>
        <dbReference type="ARBA" id="ARBA00022618"/>
    </source>
</evidence>
<evidence type="ECO:0000259" key="11">
    <source>
        <dbReference type="PROSITE" id="PS51706"/>
    </source>
</evidence>
<dbReference type="RefSeq" id="WP_183819356.1">
    <property type="nucleotide sequence ID" value="NZ_JACHOB010000006.1"/>
</dbReference>
<evidence type="ECO:0000256" key="9">
    <source>
        <dbReference type="ARBA" id="ARBA00023306"/>
    </source>
</evidence>
<evidence type="ECO:0000256" key="7">
    <source>
        <dbReference type="ARBA" id="ARBA00023134"/>
    </source>
</evidence>
<keyword evidence="13" id="KW-1185">Reference proteome</keyword>
<dbReference type="SUPFAM" id="SSF52540">
    <property type="entry name" value="P-loop containing nucleoside triphosphate hydrolases"/>
    <property type="match status" value="1"/>
</dbReference>
<evidence type="ECO:0000256" key="1">
    <source>
        <dbReference type="ARBA" id="ARBA00001946"/>
    </source>
</evidence>
<evidence type="ECO:0000256" key="10">
    <source>
        <dbReference type="HAMAP-Rule" id="MF_00321"/>
    </source>
</evidence>
<evidence type="ECO:0000256" key="4">
    <source>
        <dbReference type="ARBA" id="ARBA00022723"/>
    </source>
</evidence>
<dbReference type="HAMAP" id="MF_00321">
    <property type="entry name" value="GTPase_EngB"/>
    <property type="match status" value="1"/>
</dbReference>
<dbReference type="CDD" id="cd01876">
    <property type="entry name" value="YihA_EngB"/>
    <property type="match status" value="1"/>
</dbReference>
<dbReference type="InterPro" id="IPR019987">
    <property type="entry name" value="GTP-bd_ribosome_bio_YsxC"/>
</dbReference>
<dbReference type="Pfam" id="PF01926">
    <property type="entry name" value="MMR_HSR1"/>
    <property type="match status" value="1"/>
</dbReference>
<keyword evidence="5 10" id="KW-0547">Nucleotide-binding</keyword>
<evidence type="ECO:0000256" key="5">
    <source>
        <dbReference type="ARBA" id="ARBA00022741"/>
    </source>
</evidence>
<dbReference type="Proteomes" id="UP000563524">
    <property type="component" value="Unassembled WGS sequence"/>
</dbReference>
<evidence type="ECO:0000256" key="2">
    <source>
        <dbReference type="ARBA" id="ARBA00009638"/>
    </source>
</evidence>
<gene>
    <name evidence="10" type="primary">engB</name>
    <name evidence="12" type="ORF">GGQ59_002651</name>
</gene>
<dbReference type="PANTHER" id="PTHR11649:SF13">
    <property type="entry name" value="ENGB-TYPE G DOMAIN-CONTAINING PROTEIN"/>
    <property type="match status" value="1"/>
</dbReference>
<evidence type="ECO:0000256" key="6">
    <source>
        <dbReference type="ARBA" id="ARBA00022842"/>
    </source>
</evidence>
<dbReference type="InterPro" id="IPR030393">
    <property type="entry name" value="G_ENGB_dom"/>
</dbReference>
<dbReference type="GO" id="GO:0005829">
    <property type="term" value="C:cytosol"/>
    <property type="evidence" value="ECO:0007669"/>
    <property type="project" value="TreeGrafter"/>
</dbReference>
<keyword evidence="6" id="KW-0460">Magnesium</keyword>
<dbReference type="EMBL" id="JACHOB010000006">
    <property type="protein sequence ID" value="MBB4660107.1"/>
    <property type="molecule type" value="Genomic_DNA"/>
</dbReference>
<sequence>MTEEEARKLFAGPCDFLLGVTSIAALPDPGLPEVAFAGRSNVGKSSLLNALTNRKALARTSNTPGRTRELNFFDLGGELRLVDLPGYGYAKASRTDVEGWTGLTLDYLKGRVGLRRVCVLVDSRHGLKPVDAGTMDTLDEAAVPYQIVLTKIDKVKPTAAEGVRKAVAGAIVKRPAAHPDVLLTSSQTGEGMEELRTTLAALTER</sequence>
<dbReference type="GO" id="GO:0005525">
    <property type="term" value="F:GTP binding"/>
    <property type="evidence" value="ECO:0007669"/>
    <property type="project" value="UniProtKB-UniRule"/>
</dbReference>
<comment type="cofactor">
    <cofactor evidence="1">
        <name>Mg(2+)</name>
        <dbReference type="ChEBI" id="CHEBI:18420"/>
    </cofactor>
</comment>
<dbReference type="NCBIfam" id="TIGR03598">
    <property type="entry name" value="GTPase_YsxC"/>
    <property type="match status" value="1"/>
</dbReference>
<proteinExistence type="inferred from homology"/>
<evidence type="ECO:0000313" key="13">
    <source>
        <dbReference type="Proteomes" id="UP000563524"/>
    </source>
</evidence>
<keyword evidence="7 10" id="KW-0342">GTP-binding</keyword>